<dbReference type="PROSITE" id="PS51898">
    <property type="entry name" value="TYR_RECOMBINASE"/>
    <property type="match status" value="1"/>
</dbReference>
<evidence type="ECO:0000256" key="1">
    <source>
        <dbReference type="ARBA" id="ARBA00023172"/>
    </source>
</evidence>
<dbReference type="GO" id="GO:0015074">
    <property type="term" value="P:DNA integration"/>
    <property type="evidence" value="ECO:0007669"/>
    <property type="project" value="InterPro"/>
</dbReference>
<dbReference type="Pfam" id="PF00589">
    <property type="entry name" value="Phage_integrase"/>
    <property type="match status" value="1"/>
</dbReference>
<dbReference type="GO" id="GO:0003677">
    <property type="term" value="F:DNA binding"/>
    <property type="evidence" value="ECO:0007669"/>
    <property type="project" value="InterPro"/>
</dbReference>
<protein>
    <submittedName>
        <fullName evidence="4">Site-specific integrase</fullName>
    </submittedName>
</protein>
<dbReference type="PANTHER" id="PTHR30349">
    <property type="entry name" value="PHAGE INTEGRASE-RELATED"/>
    <property type="match status" value="1"/>
</dbReference>
<dbReference type="CDD" id="cd01189">
    <property type="entry name" value="INT_ICEBs1_C_like"/>
    <property type="match status" value="1"/>
</dbReference>
<organism evidence="4 5">
    <name type="scientific">Actinomadura bangladeshensis</name>
    <dbReference type="NCBI Taxonomy" id="453573"/>
    <lineage>
        <taxon>Bacteria</taxon>
        <taxon>Bacillati</taxon>
        <taxon>Actinomycetota</taxon>
        <taxon>Actinomycetes</taxon>
        <taxon>Streptosporangiales</taxon>
        <taxon>Thermomonosporaceae</taxon>
        <taxon>Actinomadura</taxon>
    </lineage>
</organism>
<dbReference type="GO" id="GO:0006310">
    <property type="term" value="P:DNA recombination"/>
    <property type="evidence" value="ECO:0007669"/>
    <property type="project" value="UniProtKB-KW"/>
</dbReference>
<gene>
    <name evidence="4" type="ORF">G3I70_04300</name>
</gene>
<keyword evidence="1" id="KW-0233">DNA recombination</keyword>
<evidence type="ECO:0000256" key="2">
    <source>
        <dbReference type="SAM" id="MobiDB-lite"/>
    </source>
</evidence>
<dbReference type="RefSeq" id="WP_163053332.1">
    <property type="nucleotide sequence ID" value="NZ_JAAGLI010000112.1"/>
</dbReference>
<dbReference type="InterPro" id="IPR050090">
    <property type="entry name" value="Tyrosine_recombinase_XerCD"/>
</dbReference>
<dbReference type="Gene3D" id="1.10.443.10">
    <property type="entry name" value="Intergrase catalytic core"/>
    <property type="match status" value="1"/>
</dbReference>
<evidence type="ECO:0000313" key="4">
    <source>
        <dbReference type="EMBL" id="NEA21721.1"/>
    </source>
</evidence>
<reference evidence="4 5" key="1">
    <citation type="submission" date="2020-01" db="EMBL/GenBank/DDBJ databases">
        <title>Insect and environment-associated Actinomycetes.</title>
        <authorList>
            <person name="Currrie C."/>
            <person name="Chevrette M."/>
            <person name="Carlson C."/>
            <person name="Stubbendieck R."/>
            <person name="Wendt-Pienkowski E."/>
        </authorList>
    </citation>
    <scope>NUCLEOTIDE SEQUENCE [LARGE SCALE GENOMIC DNA]</scope>
    <source>
        <strain evidence="4 5">SID10258</strain>
    </source>
</reference>
<dbReference type="PANTHER" id="PTHR30349:SF91">
    <property type="entry name" value="INTA PROTEIN"/>
    <property type="match status" value="1"/>
</dbReference>
<dbReference type="InterPro" id="IPR013762">
    <property type="entry name" value="Integrase-like_cat_sf"/>
</dbReference>
<feature type="region of interest" description="Disordered" evidence="2">
    <location>
        <begin position="204"/>
        <end position="258"/>
    </location>
</feature>
<feature type="domain" description="Tyr recombinase" evidence="3">
    <location>
        <begin position="1"/>
        <end position="195"/>
    </location>
</feature>
<dbReference type="AlphaFoldDB" id="A0A6L9Q8G1"/>
<dbReference type="InterPro" id="IPR002104">
    <property type="entry name" value="Integrase_catalytic"/>
</dbReference>
<comment type="caution">
    <text evidence="4">The sequence shown here is derived from an EMBL/GenBank/DDBJ whole genome shotgun (WGS) entry which is preliminary data.</text>
</comment>
<name>A0A6L9Q8G1_9ACTN</name>
<accession>A0A6L9Q8G1</accession>
<dbReference type="SUPFAM" id="SSF56349">
    <property type="entry name" value="DNA breaking-rejoining enzymes"/>
    <property type="match status" value="1"/>
</dbReference>
<dbReference type="EMBL" id="JAAGLI010000112">
    <property type="protein sequence ID" value="NEA21721.1"/>
    <property type="molecule type" value="Genomic_DNA"/>
</dbReference>
<dbReference type="InterPro" id="IPR011010">
    <property type="entry name" value="DNA_brk_join_enz"/>
</dbReference>
<evidence type="ECO:0000259" key="3">
    <source>
        <dbReference type="PROSITE" id="PS51898"/>
    </source>
</evidence>
<proteinExistence type="predicted"/>
<evidence type="ECO:0000313" key="5">
    <source>
        <dbReference type="Proteomes" id="UP000475532"/>
    </source>
</evidence>
<sequence>MVWPPALTKQFLQRARGHRLYAQFHLIACRGLRRGKSCGLRWSDLDLHGGTVALRWQITQIGPDTCEGKPKSEAGEATISLDSTTTKELRAHKTRQNTERLAAGDAWTETGFVFTTPTGQPADPNDVTDQFERLSMEAGLPPIRLHDLRHGAATFLLAAGYDTTVVQETLRLSSIAIASDIYTSVLPQLGRQAAEDAAALIHNAHHPTSHPPETSSATITPLPAHAQPNGNANPHPDAGQSQTHNADGPDFDTNAQAS</sequence>
<dbReference type="Proteomes" id="UP000475532">
    <property type="component" value="Unassembled WGS sequence"/>
</dbReference>